<organism evidence="2">
    <name type="scientific">Streptomyces sp. NBC_00003</name>
    <dbReference type="NCBI Taxonomy" id="2903608"/>
    <lineage>
        <taxon>Bacteria</taxon>
        <taxon>Bacillati</taxon>
        <taxon>Actinomycetota</taxon>
        <taxon>Actinomycetes</taxon>
        <taxon>Kitasatosporales</taxon>
        <taxon>Streptomycetaceae</taxon>
        <taxon>Streptomyces</taxon>
    </lineage>
</organism>
<feature type="signal peptide" evidence="1">
    <location>
        <begin position="1"/>
        <end position="31"/>
    </location>
</feature>
<sequence>MNTTRLVGLGLAAVLTCVGALLFSVDTPANADTADLTFSTDRDAVTPGSTVDLTMTLTNTQSTEIRFVYQSIQPTWDTSGRPGLKYALVSCEAAAADCKDAARLGLNYGVPLAPGASRTVTLTYRIGADSACGHSLSFSSYLYYEYGSGLFSASDTYRTPDIRVDCPPAHS</sequence>
<protein>
    <submittedName>
        <fullName evidence="2">Uncharacterized protein</fullName>
    </submittedName>
</protein>
<reference evidence="2" key="1">
    <citation type="submission" date="2022-10" db="EMBL/GenBank/DDBJ databases">
        <title>The complete genomes of actinobacterial strains from the NBC collection.</title>
        <authorList>
            <person name="Joergensen T.S."/>
            <person name="Alvarez Arevalo M."/>
            <person name="Sterndorff E.B."/>
            <person name="Faurdal D."/>
            <person name="Vuksanovic O."/>
            <person name="Mourched A.-S."/>
            <person name="Charusanti P."/>
            <person name="Shaw S."/>
            <person name="Blin K."/>
            <person name="Weber T."/>
        </authorList>
    </citation>
    <scope>NUCLEOTIDE SEQUENCE</scope>
    <source>
        <strain evidence="2">NBC_00003</strain>
    </source>
</reference>
<gene>
    <name evidence="2" type="ORF">OG549_04980</name>
</gene>
<evidence type="ECO:0000256" key="1">
    <source>
        <dbReference type="SAM" id="SignalP"/>
    </source>
</evidence>
<keyword evidence="1" id="KW-0732">Signal</keyword>
<evidence type="ECO:0000313" key="2">
    <source>
        <dbReference type="EMBL" id="WTW60044.1"/>
    </source>
</evidence>
<dbReference type="EMBL" id="CP108318">
    <property type="protein sequence ID" value="WTW60044.1"/>
    <property type="molecule type" value="Genomic_DNA"/>
</dbReference>
<proteinExistence type="predicted"/>
<dbReference type="AlphaFoldDB" id="A0AAU2UYK0"/>
<accession>A0AAU2UYK0</accession>
<feature type="chain" id="PRO_5043939868" evidence="1">
    <location>
        <begin position="32"/>
        <end position="171"/>
    </location>
</feature>
<name>A0AAU2UYK0_9ACTN</name>